<dbReference type="Gene3D" id="3.40.630.30">
    <property type="match status" value="1"/>
</dbReference>
<dbReference type="InterPro" id="IPR050832">
    <property type="entry name" value="Bact_Acetyltransf"/>
</dbReference>
<keyword evidence="5" id="KW-1185">Reference proteome</keyword>
<evidence type="ECO:0000256" key="2">
    <source>
        <dbReference type="ARBA" id="ARBA00023315"/>
    </source>
</evidence>
<dbReference type="PANTHER" id="PTHR43877:SF2">
    <property type="entry name" value="AMINOALKYLPHOSPHONATE N-ACETYLTRANSFERASE-RELATED"/>
    <property type="match status" value="1"/>
</dbReference>
<dbReference type="CDD" id="cd04301">
    <property type="entry name" value="NAT_SF"/>
    <property type="match status" value="1"/>
</dbReference>
<dbReference type="PANTHER" id="PTHR43877">
    <property type="entry name" value="AMINOALKYLPHOSPHONATE N-ACETYLTRANSFERASE-RELATED-RELATED"/>
    <property type="match status" value="1"/>
</dbReference>
<keyword evidence="2" id="KW-0012">Acyltransferase</keyword>
<sequence length="189" mass="21459">MQIPLLPFPANRDDADACAHLLGARGLSLRAATLQDLPFMRHLFGLLRADELERIPWPDNVRKQFLDDQFSLQHHHFVTHYARAGFYVVEHEGNAAGRLYLLREAPYFLIVDIALLPDYRRRGLGGTLLAWIKALTAECSADGIDLHVNQHNPDAQRLYAREGFAVTQSDGPYIGMRWTREASRQLNTA</sequence>
<evidence type="ECO:0000313" key="4">
    <source>
        <dbReference type="EMBL" id="MBM7124791.1"/>
    </source>
</evidence>
<dbReference type="SUPFAM" id="SSF55729">
    <property type="entry name" value="Acyl-CoA N-acyltransferases (Nat)"/>
    <property type="match status" value="1"/>
</dbReference>
<organism evidence="4 5">
    <name type="scientific">Dyella flava</name>
    <dbReference type="NCBI Taxonomy" id="1920170"/>
    <lineage>
        <taxon>Bacteria</taxon>
        <taxon>Pseudomonadati</taxon>
        <taxon>Pseudomonadota</taxon>
        <taxon>Gammaproteobacteria</taxon>
        <taxon>Lysobacterales</taxon>
        <taxon>Rhodanobacteraceae</taxon>
        <taxon>Dyella</taxon>
    </lineage>
</organism>
<dbReference type="InterPro" id="IPR016181">
    <property type="entry name" value="Acyl_CoA_acyltransferase"/>
</dbReference>
<dbReference type="Proteomes" id="UP001430149">
    <property type="component" value="Unassembled WGS sequence"/>
</dbReference>
<evidence type="ECO:0000313" key="5">
    <source>
        <dbReference type="Proteomes" id="UP001430149"/>
    </source>
</evidence>
<evidence type="ECO:0000259" key="3">
    <source>
        <dbReference type="PROSITE" id="PS51186"/>
    </source>
</evidence>
<dbReference type="InterPro" id="IPR000182">
    <property type="entry name" value="GNAT_dom"/>
</dbReference>
<feature type="domain" description="N-acetyltransferase" evidence="3">
    <location>
        <begin position="27"/>
        <end position="181"/>
    </location>
</feature>
<reference evidence="4" key="1">
    <citation type="submission" date="2020-10" db="EMBL/GenBank/DDBJ databases">
        <title>Phylogeny of dyella-like bacteria.</title>
        <authorList>
            <person name="Fu J."/>
        </authorList>
    </citation>
    <scope>NUCLEOTIDE SEQUENCE</scope>
    <source>
        <strain evidence="4">DHOC52</strain>
    </source>
</reference>
<dbReference type="PROSITE" id="PS51186">
    <property type="entry name" value="GNAT"/>
    <property type="match status" value="1"/>
</dbReference>
<gene>
    <name evidence="4" type="ORF">ISP19_05310</name>
</gene>
<evidence type="ECO:0000256" key="1">
    <source>
        <dbReference type="ARBA" id="ARBA00022679"/>
    </source>
</evidence>
<accession>A0ABS2K0L2</accession>
<protein>
    <submittedName>
        <fullName evidence="4">GNAT family N-acetyltransferase</fullName>
    </submittedName>
</protein>
<dbReference type="Pfam" id="PF00583">
    <property type="entry name" value="Acetyltransf_1"/>
    <property type="match status" value="1"/>
</dbReference>
<comment type="caution">
    <text evidence="4">The sequence shown here is derived from an EMBL/GenBank/DDBJ whole genome shotgun (WGS) entry which is preliminary data.</text>
</comment>
<dbReference type="RefSeq" id="WP_204680322.1">
    <property type="nucleotide sequence ID" value="NZ_BSNR01000011.1"/>
</dbReference>
<keyword evidence="1" id="KW-0808">Transferase</keyword>
<name>A0ABS2K0L2_9GAMM</name>
<proteinExistence type="predicted"/>
<dbReference type="EMBL" id="JADIKE010000029">
    <property type="protein sequence ID" value="MBM7124791.1"/>
    <property type="molecule type" value="Genomic_DNA"/>
</dbReference>